<name>A0A2S6HGI1_9GAMM</name>
<dbReference type="EMBL" id="PTIZ01000003">
    <property type="protein sequence ID" value="PPK76481.1"/>
    <property type="molecule type" value="Genomic_DNA"/>
</dbReference>
<dbReference type="AlphaFoldDB" id="A0A2S6HGI1"/>
<evidence type="ECO:0000313" key="1">
    <source>
        <dbReference type="EMBL" id="PPK76481.1"/>
    </source>
</evidence>
<dbReference type="Proteomes" id="UP000240010">
    <property type="component" value="Unassembled WGS sequence"/>
</dbReference>
<organism evidence="1 2">
    <name type="scientific">Methylobacter tundripaludum</name>
    <dbReference type="NCBI Taxonomy" id="173365"/>
    <lineage>
        <taxon>Bacteria</taxon>
        <taxon>Pseudomonadati</taxon>
        <taxon>Pseudomonadota</taxon>
        <taxon>Gammaproteobacteria</taxon>
        <taxon>Methylococcales</taxon>
        <taxon>Methylococcaceae</taxon>
        <taxon>Methylobacter</taxon>
    </lineage>
</organism>
<reference evidence="1 2" key="1">
    <citation type="submission" date="2018-02" db="EMBL/GenBank/DDBJ databases">
        <title>Subsurface microbial communities from deep shales in Ohio and West Virginia, USA.</title>
        <authorList>
            <person name="Wrighton K."/>
        </authorList>
    </citation>
    <scope>NUCLEOTIDE SEQUENCE [LARGE SCALE GENOMIC DNA]</scope>
    <source>
        <strain evidence="1 2">OWC-DMM</strain>
    </source>
</reference>
<sequence length="86" mass="10036">MISCTYPGCCNEATHILVDYSNEAIEPHEVFCDEHAFEDEREQCCCYPDAWHFYVEDDDGETIELRLELTYSVGTLDSKRCCRHHP</sequence>
<comment type="caution">
    <text evidence="1">The sequence shown here is derived from an EMBL/GenBank/DDBJ whole genome shotgun (WGS) entry which is preliminary data.</text>
</comment>
<protein>
    <submittedName>
        <fullName evidence="1">Uncharacterized protein</fullName>
    </submittedName>
</protein>
<evidence type="ECO:0000313" key="2">
    <source>
        <dbReference type="Proteomes" id="UP000240010"/>
    </source>
</evidence>
<accession>A0A2S6HGI1</accession>
<proteinExistence type="predicted"/>
<gene>
    <name evidence="1" type="ORF">B0F87_10388</name>
</gene>